<dbReference type="InterPro" id="IPR036188">
    <property type="entry name" value="FAD/NAD-bd_sf"/>
</dbReference>
<dbReference type="InterPro" id="IPR004792">
    <property type="entry name" value="BaiN-like"/>
</dbReference>
<dbReference type="InterPro" id="IPR055178">
    <property type="entry name" value="RsdA/BaiN/AoA(So)-like_dom"/>
</dbReference>
<evidence type="ECO:0000256" key="3">
    <source>
        <dbReference type="ARBA" id="ARBA00022827"/>
    </source>
</evidence>
<feature type="domain" description="RsdA/BaiN/AoA(So)-like Rossmann fold-like" evidence="4">
    <location>
        <begin position="6"/>
        <end position="391"/>
    </location>
</feature>
<evidence type="ECO:0000313" key="6">
    <source>
        <dbReference type="EMBL" id="HIQ62040.1"/>
    </source>
</evidence>
<dbReference type="Pfam" id="PF03486">
    <property type="entry name" value="HI0933_like"/>
    <property type="match status" value="1"/>
</dbReference>
<feature type="domain" description="RsdA/BaiN/AoA(So)-like insert" evidence="5">
    <location>
        <begin position="177"/>
        <end position="338"/>
    </location>
</feature>
<comment type="caution">
    <text evidence="6">The sequence shown here is derived from an EMBL/GenBank/DDBJ whole genome shotgun (WGS) entry which is preliminary data.</text>
</comment>
<accession>A0A9D0YW68</accession>
<dbReference type="InterPro" id="IPR057661">
    <property type="entry name" value="RsdA/BaiN/AoA(So)_Rossmann"/>
</dbReference>
<dbReference type="Gene3D" id="3.50.50.60">
    <property type="entry name" value="FAD/NAD(P)-binding domain"/>
    <property type="match status" value="1"/>
</dbReference>
<gene>
    <name evidence="6" type="ORF">IAA66_00460</name>
</gene>
<dbReference type="PRINTS" id="PR00368">
    <property type="entry name" value="FADPNR"/>
</dbReference>
<dbReference type="NCBIfam" id="TIGR00275">
    <property type="entry name" value="aminoacetone oxidase family FAD-binding enzyme"/>
    <property type="match status" value="1"/>
</dbReference>
<dbReference type="PANTHER" id="PTHR42887">
    <property type="entry name" value="OS12G0638800 PROTEIN"/>
    <property type="match status" value="1"/>
</dbReference>
<dbReference type="EMBL" id="DVFI01000007">
    <property type="protein sequence ID" value="HIQ62040.1"/>
    <property type="molecule type" value="Genomic_DNA"/>
</dbReference>
<sequence length="401" mass="42938">MTKRMVTVVGGGPAGMMAALFAARAGAETTLLERNEKLGKKLYITGKGRCNVTNTAENPLRSIVRNPRFLYAALAHFSSADLRGLLERYGCPTKEERGGRVFPCSDKASDVTRALERALREAGVRVLFHARVDSPQALPAHGAVVLATGGASYPATGSTGDGYALAAALGHTVLPPRPSLVPLLTREDWPCTLQGLALRNVRLSARLGKKTRFDELGEMLFTHFGISGPLVLSMSSHILDDDFGALDVRLDLKPGLTPEQTEKRLLRDWSESPRKRLSSLLPQLLPARLAALAPGLCGLDPDAPVGQISRQDRLRLAAWLKAVPLPVRGTRPLEEAIVTRGGVDVREVLPGTMMSRLREGLFFAGELLDVDAHTGGYNLQIAFSTGALAGQSAAEWAAGTA</sequence>
<dbReference type="Gene3D" id="2.40.30.10">
    <property type="entry name" value="Translation factors"/>
    <property type="match status" value="1"/>
</dbReference>
<name>A0A9D0YW68_9FIRM</name>
<dbReference type="Pfam" id="PF22780">
    <property type="entry name" value="HI0933_like_1st"/>
    <property type="match status" value="1"/>
</dbReference>
<keyword evidence="3" id="KW-0274">FAD</keyword>
<dbReference type="InterPro" id="IPR023166">
    <property type="entry name" value="BaiN-like_dom_sf"/>
</dbReference>
<organism evidence="6 7">
    <name type="scientific">Candidatus Avichristensenella intestinipullorum</name>
    <dbReference type="NCBI Taxonomy" id="2840693"/>
    <lineage>
        <taxon>Bacteria</taxon>
        <taxon>Bacillati</taxon>
        <taxon>Bacillota</taxon>
        <taxon>Clostridia</taxon>
        <taxon>Candidatus Avichristensenella</taxon>
    </lineage>
</organism>
<reference evidence="6" key="2">
    <citation type="journal article" date="2021" name="PeerJ">
        <title>Extensive microbial diversity within the chicken gut microbiome revealed by metagenomics and culture.</title>
        <authorList>
            <person name="Gilroy R."/>
            <person name="Ravi A."/>
            <person name="Getino M."/>
            <person name="Pursley I."/>
            <person name="Horton D.L."/>
            <person name="Alikhan N.F."/>
            <person name="Baker D."/>
            <person name="Gharbi K."/>
            <person name="Hall N."/>
            <person name="Watson M."/>
            <person name="Adriaenssens E.M."/>
            <person name="Foster-Nyarko E."/>
            <person name="Jarju S."/>
            <person name="Secka A."/>
            <person name="Antonio M."/>
            <person name="Oren A."/>
            <person name="Chaudhuri R.R."/>
            <person name="La Ragione R."/>
            <person name="Hildebrand F."/>
            <person name="Pallen M.J."/>
        </authorList>
    </citation>
    <scope>NUCLEOTIDE SEQUENCE</scope>
    <source>
        <strain evidence="6">ChiHile30-977</strain>
    </source>
</reference>
<comment type="cofactor">
    <cofactor evidence="1">
        <name>FAD</name>
        <dbReference type="ChEBI" id="CHEBI:57692"/>
    </cofactor>
</comment>
<proteinExistence type="predicted"/>
<keyword evidence="2" id="KW-0285">Flavoprotein</keyword>
<evidence type="ECO:0000313" key="7">
    <source>
        <dbReference type="Proteomes" id="UP000886819"/>
    </source>
</evidence>
<evidence type="ECO:0000256" key="1">
    <source>
        <dbReference type="ARBA" id="ARBA00001974"/>
    </source>
</evidence>
<protein>
    <submittedName>
        <fullName evidence="6">Aminoacetone oxidase family FAD-binding enzyme</fullName>
    </submittedName>
</protein>
<dbReference type="SUPFAM" id="SSF160996">
    <property type="entry name" value="HI0933 insert domain-like"/>
    <property type="match status" value="1"/>
</dbReference>
<dbReference type="PANTHER" id="PTHR42887:SF2">
    <property type="entry name" value="OS12G0638800 PROTEIN"/>
    <property type="match status" value="1"/>
</dbReference>
<evidence type="ECO:0000259" key="4">
    <source>
        <dbReference type="Pfam" id="PF03486"/>
    </source>
</evidence>
<evidence type="ECO:0000256" key="2">
    <source>
        <dbReference type="ARBA" id="ARBA00022630"/>
    </source>
</evidence>
<evidence type="ECO:0000259" key="5">
    <source>
        <dbReference type="Pfam" id="PF22780"/>
    </source>
</evidence>
<dbReference type="AlphaFoldDB" id="A0A9D0YW68"/>
<dbReference type="Gene3D" id="1.10.8.260">
    <property type="entry name" value="HI0933 insert domain-like"/>
    <property type="match status" value="1"/>
</dbReference>
<reference evidence="6" key="1">
    <citation type="submission" date="2020-10" db="EMBL/GenBank/DDBJ databases">
        <authorList>
            <person name="Gilroy R."/>
        </authorList>
    </citation>
    <scope>NUCLEOTIDE SEQUENCE</scope>
    <source>
        <strain evidence="6">ChiHile30-977</strain>
    </source>
</reference>
<dbReference type="SUPFAM" id="SSF51905">
    <property type="entry name" value="FAD/NAD(P)-binding domain"/>
    <property type="match status" value="1"/>
</dbReference>
<dbReference type="PRINTS" id="PR00411">
    <property type="entry name" value="PNDRDTASEI"/>
</dbReference>
<dbReference type="Proteomes" id="UP000886819">
    <property type="component" value="Unassembled WGS sequence"/>
</dbReference>